<dbReference type="HAMAP" id="MF_00835">
    <property type="entry name" value="BioC"/>
    <property type="match status" value="1"/>
</dbReference>
<dbReference type="PANTHER" id="PTHR13090">
    <property type="entry name" value="ARGININE-HYDROXYLASE NDUFAF5, MITOCHONDRIAL"/>
    <property type="match status" value="1"/>
</dbReference>
<comment type="pathway">
    <text evidence="2 8">Cofactor biosynthesis; biotin biosynthesis.</text>
</comment>
<dbReference type="InterPro" id="IPR013216">
    <property type="entry name" value="Methyltransf_11"/>
</dbReference>
<evidence type="ECO:0000259" key="9">
    <source>
        <dbReference type="Pfam" id="PF08241"/>
    </source>
</evidence>
<evidence type="ECO:0000256" key="7">
    <source>
        <dbReference type="ARBA" id="ARBA00022756"/>
    </source>
</evidence>
<dbReference type="InterPro" id="IPR011814">
    <property type="entry name" value="BioC"/>
</dbReference>
<dbReference type="OrthoDB" id="9760689at2"/>
<dbReference type="GO" id="GO:0010340">
    <property type="term" value="F:carboxyl-O-methyltransferase activity"/>
    <property type="evidence" value="ECO:0007669"/>
    <property type="project" value="UniProtKB-UniRule"/>
</dbReference>
<organism evidence="10 11">
    <name type="scientific">Immundisolibacter cernigliae</name>
    <dbReference type="NCBI Taxonomy" id="1810504"/>
    <lineage>
        <taxon>Bacteria</taxon>
        <taxon>Pseudomonadati</taxon>
        <taxon>Pseudomonadota</taxon>
        <taxon>Gammaproteobacteria</taxon>
        <taxon>Immundisolibacterales</taxon>
        <taxon>Immundisolibacteraceae</taxon>
        <taxon>Immundisolibacter</taxon>
    </lineage>
</organism>
<dbReference type="GO" id="GO:0102130">
    <property type="term" value="F:malonyl-CoA methyltransferase activity"/>
    <property type="evidence" value="ECO:0007669"/>
    <property type="project" value="UniProtKB-EC"/>
</dbReference>
<sequence length="294" mass="32526">MSSDAEAEFRLDTRRVRRAFDRVAAGYETRAVLQRTVEAHCLARLDLVRLAPQSILDLGCGPGVAGRALLKRYRGAQVTGIDFAPAMLRVARQRRRWFSAQRFVCADAQALPLAADSVDLVFSNLTVQWCNDPAAVLAEAWRVLRPGGLFMFTSLGPDTLKELRNAWRAADGATHVSAFIDMHDLGDALGRAGFEQPVLDVERFCLTYPDVHALAADLKAIGAGNVTAGRRRQLTGRAAWSAMEAAYEPFRSDGRLPATYEVIYAHAWKPLVPRRHDPAAAQPVTFHPARRRRP</sequence>
<keyword evidence="11" id="KW-1185">Reference proteome</keyword>
<keyword evidence="5 8" id="KW-0808">Transferase</keyword>
<dbReference type="NCBIfam" id="TIGR02072">
    <property type="entry name" value="BioC"/>
    <property type="match status" value="1"/>
</dbReference>
<dbReference type="GO" id="GO:0032259">
    <property type="term" value="P:methylation"/>
    <property type="evidence" value="ECO:0007669"/>
    <property type="project" value="UniProtKB-KW"/>
</dbReference>
<dbReference type="RefSeq" id="WP_068802738.1">
    <property type="nucleotide sequence ID" value="NZ_CP014671.1"/>
</dbReference>
<feature type="domain" description="Methyltransferase type 11" evidence="9">
    <location>
        <begin position="56"/>
        <end position="152"/>
    </location>
</feature>
<evidence type="ECO:0000256" key="6">
    <source>
        <dbReference type="ARBA" id="ARBA00022691"/>
    </source>
</evidence>
<dbReference type="GO" id="GO:0009102">
    <property type="term" value="P:biotin biosynthetic process"/>
    <property type="evidence" value="ECO:0007669"/>
    <property type="project" value="UniProtKB-UniRule"/>
</dbReference>
<evidence type="ECO:0000313" key="10">
    <source>
        <dbReference type="EMBL" id="ANX03232.1"/>
    </source>
</evidence>
<dbReference type="InterPro" id="IPR029063">
    <property type="entry name" value="SAM-dependent_MTases_sf"/>
</dbReference>
<evidence type="ECO:0000256" key="5">
    <source>
        <dbReference type="ARBA" id="ARBA00022679"/>
    </source>
</evidence>
<dbReference type="EMBL" id="CP014671">
    <property type="protein sequence ID" value="ANX03232.1"/>
    <property type="molecule type" value="Genomic_DNA"/>
</dbReference>
<dbReference type="InParanoid" id="A0A1B1YR94"/>
<keyword evidence="4 8" id="KW-0489">Methyltransferase</keyword>
<reference evidence="11" key="1">
    <citation type="submission" date="2016-03" db="EMBL/GenBank/DDBJ databases">
        <title>Complete genome sequence of Solimmundus cernigliae, representing a novel lineage of polycyclic aromatic hydrocarbon degraders within the Gammaproteobacteria.</title>
        <authorList>
            <person name="Singleton D.R."/>
            <person name="Dickey A.N."/>
            <person name="Scholl E.H."/>
            <person name="Wright F.A."/>
            <person name="Aitken M.D."/>
        </authorList>
    </citation>
    <scope>NUCLEOTIDE SEQUENCE [LARGE SCALE GENOMIC DNA]</scope>
    <source>
        <strain evidence="11">TR3.2</strain>
    </source>
</reference>
<dbReference type="CDD" id="cd02440">
    <property type="entry name" value="AdoMet_MTases"/>
    <property type="match status" value="1"/>
</dbReference>
<dbReference type="GO" id="GO:0008757">
    <property type="term" value="F:S-adenosylmethionine-dependent methyltransferase activity"/>
    <property type="evidence" value="ECO:0007669"/>
    <property type="project" value="InterPro"/>
</dbReference>
<evidence type="ECO:0000256" key="1">
    <source>
        <dbReference type="ARBA" id="ARBA00000852"/>
    </source>
</evidence>
<evidence type="ECO:0000256" key="3">
    <source>
        <dbReference type="ARBA" id="ARBA00012327"/>
    </source>
</evidence>
<dbReference type="EC" id="2.1.1.197" evidence="3 8"/>
<dbReference type="PANTHER" id="PTHR13090:SF1">
    <property type="entry name" value="ARGININE-HYDROXYLASE NDUFAF5, MITOCHONDRIAL"/>
    <property type="match status" value="1"/>
</dbReference>
<dbReference type="FunCoup" id="A0A1B1YR94">
    <property type="interactions" value="257"/>
</dbReference>
<comment type="similarity">
    <text evidence="8">Belongs to the methyltransferase superfamily.</text>
</comment>
<proteinExistence type="inferred from homology"/>
<dbReference type="Gene3D" id="3.40.50.150">
    <property type="entry name" value="Vaccinia Virus protein VP39"/>
    <property type="match status" value="1"/>
</dbReference>
<gene>
    <name evidence="8" type="primary">bioC</name>
    <name evidence="10" type="ORF">PG2T_02850</name>
</gene>
<evidence type="ECO:0000256" key="4">
    <source>
        <dbReference type="ARBA" id="ARBA00022603"/>
    </source>
</evidence>
<dbReference type="Pfam" id="PF08241">
    <property type="entry name" value="Methyltransf_11"/>
    <property type="match status" value="1"/>
</dbReference>
<keyword evidence="6 8" id="KW-0949">S-adenosyl-L-methionine</keyword>
<comment type="catalytic activity">
    <reaction evidence="1 8">
        <text>malonyl-[ACP] + S-adenosyl-L-methionine = malonyl-[ACP] methyl ester + S-adenosyl-L-homocysteine</text>
        <dbReference type="Rhea" id="RHEA:17105"/>
        <dbReference type="Rhea" id="RHEA-COMP:9623"/>
        <dbReference type="Rhea" id="RHEA-COMP:9954"/>
        <dbReference type="ChEBI" id="CHEBI:57856"/>
        <dbReference type="ChEBI" id="CHEBI:59789"/>
        <dbReference type="ChEBI" id="CHEBI:78449"/>
        <dbReference type="ChEBI" id="CHEBI:78845"/>
        <dbReference type="EC" id="2.1.1.197"/>
    </reaction>
</comment>
<evidence type="ECO:0000256" key="8">
    <source>
        <dbReference type="HAMAP-Rule" id="MF_00835"/>
    </source>
</evidence>
<dbReference type="AlphaFoldDB" id="A0A1B1YR94"/>
<dbReference type="Proteomes" id="UP000092952">
    <property type="component" value="Chromosome"/>
</dbReference>
<name>A0A1B1YR94_9GAMM</name>
<dbReference type="KEGG" id="gbi:PG2T_02850"/>
<evidence type="ECO:0000313" key="11">
    <source>
        <dbReference type="Proteomes" id="UP000092952"/>
    </source>
</evidence>
<keyword evidence="7 8" id="KW-0093">Biotin biosynthesis</keyword>
<evidence type="ECO:0000256" key="2">
    <source>
        <dbReference type="ARBA" id="ARBA00004746"/>
    </source>
</evidence>
<comment type="function">
    <text evidence="8">Converts the free carboxyl group of a malonyl-thioester to its methyl ester by transfer of a methyl group from S-adenosyl-L-methionine (SAM). It allows to synthesize pimeloyl-ACP via the fatty acid synthetic pathway.</text>
</comment>
<dbReference type="UniPathway" id="UPA00078"/>
<dbReference type="STRING" id="1810504.PG2T_02850"/>
<protein>
    <recommendedName>
        <fullName evidence="3 8">Malonyl-[acyl-carrier protein] O-methyltransferase</fullName>
        <shortName evidence="8">Malonyl-ACP O-methyltransferase</shortName>
        <ecNumber evidence="3 8">2.1.1.197</ecNumber>
    </recommendedName>
    <alternativeName>
        <fullName evidence="8">Biotin synthesis protein BioC</fullName>
    </alternativeName>
</protein>
<dbReference type="InterPro" id="IPR050602">
    <property type="entry name" value="Malonyl-ACP_OMT"/>
</dbReference>
<dbReference type="SUPFAM" id="SSF53335">
    <property type="entry name" value="S-adenosyl-L-methionine-dependent methyltransferases"/>
    <property type="match status" value="1"/>
</dbReference>
<accession>A0A1B1YR94</accession>